<evidence type="ECO:0000313" key="3">
    <source>
        <dbReference type="EMBL" id="QUS40373.1"/>
    </source>
</evidence>
<evidence type="ECO:0000256" key="1">
    <source>
        <dbReference type="SAM" id="MobiDB-lite"/>
    </source>
</evidence>
<feature type="region of interest" description="Disordered" evidence="1">
    <location>
        <begin position="226"/>
        <end position="259"/>
    </location>
</feature>
<keyword evidence="2" id="KW-0812">Transmembrane</keyword>
<feature type="compositionally biased region" description="Polar residues" evidence="1">
    <location>
        <begin position="227"/>
        <end position="237"/>
    </location>
</feature>
<feature type="transmembrane region" description="Helical" evidence="2">
    <location>
        <begin position="27"/>
        <end position="48"/>
    </location>
</feature>
<evidence type="ECO:0008006" key="5">
    <source>
        <dbReference type="Google" id="ProtNLM"/>
    </source>
</evidence>
<proteinExistence type="predicted"/>
<keyword evidence="4" id="KW-1185">Reference proteome</keyword>
<gene>
    <name evidence="3" type="ORF">RPMA_17175</name>
</gene>
<protein>
    <recommendedName>
        <fullName evidence="5">Transmembrane protein</fullName>
    </recommendedName>
</protein>
<evidence type="ECO:0000313" key="4">
    <source>
        <dbReference type="Proteomes" id="UP000682843"/>
    </source>
</evidence>
<dbReference type="Proteomes" id="UP000682843">
    <property type="component" value="Chromosome"/>
</dbReference>
<accession>A0ABX8A9G2</accession>
<reference evidence="3 4" key="1">
    <citation type="submission" date="2019-02" db="EMBL/GenBank/DDBJ databases">
        <title>Emended description of the genus Rhodopseudomonas and description of Rhodopseudomonas albus sp. nov., a non-phototrophic, heavy-metal-tolerant bacterium isolated from garden soil.</title>
        <authorList>
            <person name="Bao Z."/>
            <person name="Cao W.W."/>
            <person name="Sato Y."/>
            <person name="Nishizawa T."/>
            <person name="Zhao J."/>
            <person name="Guo Y."/>
            <person name="Ohta H."/>
        </authorList>
    </citation>
    <scope>NUCLEOTIDE SEQUENCE [LARGE SCALE GENOMIC DNA]</scope>
    <source>
        <strain evidence="3 4">SK50-23</strain>
    </source>
</reference>
<evidence type="ECO:0000256" key="2">
    <source>
        <dbReference type="SAM" id="Phobius"/>
    </source>
</evidence>
<keyword evidence="2" id="KW-0472">Membrane</keyword>
<dbReference type="EMBL" id="CP036498">
    <property type="protein sequence ID" value="QUS40373.1"/>
    <property type="molecule type" value="Genomic_DNA"/>
</dbReference>
<feature type="compositionally biased region" description="Low complexity" evidence="1">
    <location>
        <begin position="241"/>
        <end position="259"/>
    </location>
</feature>
<dbReference type="RefSeq" id="WP_211908955.1">
    <property type="nucleotide sequence ID" value="NZ_CP036498.1"/>
</dbReference>
<sequence>MSFRDTDTASASQFSSAVSLAGSFARYAFYFFGAIVMAIIALFAIWMWSNRVVTVSEKPAFRIADGSVARLPVSMDVVVGGFGRIEVMQYGTLQNRSTDLTVVMAFPPKDAPNSVVLRGDLRETHLLRNARSIRQSTNYDLETRYGPVHAVDMRIEADGRWKQCLSFSTRFNTNAVSLMGWVCDATGTKPGADALACALDKLVIERPLASKEADAYMRERMARPANCSASNVSQTIDVRSRSVSPPSRWSQPSSRTRLY</sequence>
<name>A0ABX8A9G2_9BRAD</name>
<organism evidence="3 4">
    <name type="scientific">Tardiphaga alba</name>
    <dbReference type="NCBI Taxonomy" id="340268"/>
    <lineage>
        <taxon>Bacteria</taxon>
        <taxon>Pseudomonadati</taxon>
        <taxon>Pseudomonadota</taxon>
        <taxon>Alphaproteobacteria</taxon>
        <taxon>Hyphomicrobiales</taxon>
        <taxon>Nitrobacteraceae</taxon>
        <taxon>Tardiphaga</taxon>
    </lineage>
</organism>
<keyword evidence="2" id="KW-1133">Transmembrane helix</keyword>